<keyword evidence="7" id="KW-0378">Hydrolase</keyword>
<keyword evidence="9" id="KW-0718">Serine biosynthesis</keyword>
<dbReference type="Gene3D" id="1.10.150.210">
    <property type="entry name" value="Phosphoserine phosphatase, domain 2"/>
    <property type="match status" value="1"/>
</dbReference>
<dbReference type="GO" id="GO:0036424">
    <property type="term" value="F:L-phosphoserine phosphatase activity"/>
    <property type="evidence" value="ECO:0007669"/>
    <property type="project" value="TreeGrafter"/>
</dbReference>
<comment type="cofactor">
    <cofactor evidence="1">
        <name>Mg(2+)</name>
        <dbReference type="ChEBI" id="CHEBI:18420"/>
    </cofactor>
</comment>
<keyword evidence="8" id="KW-0460">Magnesium</keyword>
<evidence type="ECO:0000313" key="11">
    <source>
        <dbReference type="Proteomes" id="UP001431783"/>
    </source>
</evidence>
<organism evidence="10 11">
    <name type="scientific">Henosepilachna vigintioctopunctata</name>
    <dbReference type="NCBI Taxonomy" id="420089"/>
    <lineage>
        <taxon>Eukaryota</taxon>
        <taxon>Metazoa</taxon>
        <taxon>Ecdysozoa</taxon>
        <taxon>Arthropoda</taxon>
        <taxon>Hexapoda</taxon>
        <taxon>Insecta</taxon>
        <taxon>Pterygota</taxon>
        <taxon>Neoptera</taxon>
        <taxon>Endopterygota</taxon>
        <taxon>Coleoptera</taxon>
        <taxon>Polyphaga</taxon>
        <taxon>Cucujiformia</taxon>
        <taxon>Coccinelloidea</taxon>
        <taxon>Coccinellidae</taxon>
        <taxon>Epilachninae</taxon>
        <taxon>Epilachnini</taxon>
        <taxon>Henosepilachna</taxon>
    </lineage>
</organism>
<comment type="caution">
    <text evidence="10">The sequence shown here is derived from an EMBL/GenBank/DDBJ whole genome shotgun (WGS) entry which is preliminary data.</text>
</comment>
<dbReference type="InterPro" id="IPR023214">
    <property type="entry name" value="HAD_sf"/>
</dbReference>
<keyword evidence="11" id="KW-1185">Reference proteome</keyword>
<dbReference type="AlphaFoldDB" id="A0AAW1U4K4"/>
<protein>
    <recommendedName>
        <fullName evidence="4">Phosphoserine phosphatase</fullName>
        <ecNumber evidence="3">3.1.3.3</ecNumber>
    </recommendedName>
</protein>
<evidence type="ECO:0000256" key="5">
    <source>
        <dbReference type="ARBA" id="ARBA00022605"/>
    </source>
</evidence>
<proteinExistence type="predicted"/>
<evidence type="ECO:0000256" key="7">
    <source>
        <dbReference type="ARBA" id="ARBA00022801"/>
    </source>
</evidence>
<name>A0AAW1U4K4_9CUCU</name>
<dbReference type="PANTHER" id="PTHR43344:SF2">
    <property type="entry name" value="PHOSPHOSERINE PHOSPHATASE"/>
    <property type="match status" value="1"/>
</dbReference>
<evidence type="ECO:0000256" key="1">
    <source>
        <dbReference type="ARBA" id="ARBA00001946"/>
    </source>
</evidence>
<evidence type="ECO:0000256" key="2">
    <source>
        <dbReference type="ARBA" id="ARBA00005135"/>
    </source>
</evidence>
<evidence type="ECO:0000256" key="9">
    <source>
        <dbReference type="ARBA" id="ARBA00023299"/>
    </source>
</evidence>
<dbReference type="CDD" id="cd04309">
    <property type="entry name" value="HAD_PSP_eu"/>
    <property type="match status" value="1"/>
</dbReference>
<dbReference type="Gene3D" id="3.40.50.1000">
    <property type="entry name" value="HAD superfamily/HAD-like"/>
    <property type="match status" value="1"/>
</dbReference>
<dbReference type="GO" id="GO:0000287">
    <property type="term" value="F:magnesium ion binding"/>
    <property type="evidence" value="ECO:0007669"/>
    <property type="project" value="TreeGrafter"/>
</dbReference>
<evidence type="ECO:0000256" key="8">
    <source>
        <dbReference type="ARBA" id="ARBA00022842"/>
    </source>
</evidence>
<reference evidence="10 11" key="1">
    <citation type="submission" date="2023-03" db="EMBL/GenBank/DDBJ databases">
        <title>Genome insight into feeding habits of ladybird beetles.</title>
        <authorList>
            <person name="Li H.-S."/>
            <person name="Huang Y.-H."/>
            <person name="Pang H."/>
        </authorList>
    </citation>
    <scope>NUCLEOTIDE SEQUENCE [LARGE SCALE GENOMIC DNA]</scope>
    <source>
        <strain evidence="10">SYSU_2023b</strain>
        <tissue evidence="10">Whole body</tissue>
    </source>
</reference>
<evidence type="ECO:0000256" key="6">
    <source>
        <dbReference type="ARBA" id="ARBA00022723"/>
    </source>
</evidence>
<accession>A0AAW1U4K4</accession>
<dbReference type="Proteomes" id="UP001431783">
    <property type="component" value="Unassembled WGS sequence"/>
</dbReference>
<evidence type="ECO:0000256" key="4">
    <source>
        <dbReference type="ARBA" id="ARBA00015196"/>
    </source>
</evidence>
<keyword evidence="5" id="KW-0028">Amino-acid biosynthesis</keyword>
<dbReference type="GO" id="GO:0005737">
    <property type="term" value="C:cytoplasm"/>
    <property type="evidence" value="ECO:0007669"/>
    <property type="project" value="TreeGrafter"/>
</dbReference>
<dbReference type="EMBL" id="JARQZJ010000032">
    <property type="protein sequence ID" value="KAK9874831.1"/>
    <property type="molecule type" value="Genomic_DNA"/>
</dbReference>
<dbReference type="InterPro" id="IPR050582">
    <property type="entry name" value="HAD-like_SerB"/>
</dbReference>
<evidence type="ECO:0000313" key="10">
    <source>
        <dbReference type="EMBL" id="KAK9874831.1"/>
    </source>
</evidence>
<sequence length="183" mass="20509">MDQVKAVLKKADAVCFDVDSTVIQEEGIDELAAFCGKGREIAELTSRAMGGSMTFQESLSLRLNILKPSVSQIKDFLREKPRHYLLNIYSNKMKFFFEGDYAGFDETQPTSRSGGKAEVIRLLKEKYGYQNLVMIGDGATDLEACPPADAFIGYGGNVVRQTVQEKSKWFIKNFDEVIEVLNE</sequence>
<dbReference type="PANTHER" id="PTHR43344">
    <property type="entry name" value="PHOSPHOSERINE PHOSPHATASE"/>
    <property type="match status" value="1"/>
</dbReference>
<keyword evidence="6" id="KW-0479">Metal-binding</keyword>
<dbReference type="EC" id="3.1.3.3" evidence="3"/>
<comment type="pathway">
    <text evidence="2">Amino-acid biosynthesis; L-serine biosynthesis; L-serine from 3-phospho-D-glycerate: step 3/3.</text>
</comment>
<gene>
    <name evidence="10" type="ORF">WA026_005645</name>
</gene>
<dbReference type="InterPro" id="IPR036412">
    <property type="entry name" value="HAD-like_sf"/>
</dbReference>
<dbReference type="GO" id="GO:0006564">
    <property type="term" value="P:L-serine biosynthetic process"/>
    <property type="evidence" value="ECO:0007669"/>
    <property type="project" value="UniProtKB-KW"/>
</dbReference>
<dbReference type="SUPFAM" id="SSF56784">
    <property type="entry name" value="HAD-like"/>
    <property type="match status" value="1"/>
</dbReference>
<evidence type="ECO:0000256" key="3">
    <source>
        <dbReference type="ARBA" id="ARBA00012640"/>
    </source>
</evidence>